<evidence type="ECO:0000313" key="2">
    <source>
        <dbReference type="RefSeq" id="XP_028147299.1"/>
    </source>
</evidence>
<evidence type="ECO:0000313" key="3">
    <source>
        <dbReference type="RefSeq" id="XP_028147300.1"/>
    </source>
</evidence>
<feature type="compositionally biased region" description="Polar residues" evidence="1">
    <location>
        <begin position="1251"/>
        <end position="1268"/>
    </location>
</feature>
<feature type="region of interest" description="Disordered" evidence="1">
    <location>
        <begin position="1239"/>
        <end position="1268"/>
    </location>
</feature>
<sequence length="1337" mass="154607">MCTTVNNNKASNLYEECSKGNFEKTLLYIEKNLDQQRINSKKAISFITNCCQACIHHQNNVSEEDLYAILTSLLKILNNLEEKEKSSYVKCMFYFVKFFCSKGKKEIIVKMEDIIIPKFLLPKDMQNHVDIYHYIATILYNLLVGNSAVTVFDKVSYKICSLILKICTACLDATKTIQLSSNCFTILTSMDAPVDHMMDFYQKLLDCLAKHSIDNEKGAVTLVLKFTYEIFYLYISSQDFEKAEMFIALSHDKFKNMSNISEYLELLEVLRVFVIYSPLQKNDTYFEIKKYIETLKVFKKRVNYKKDFVEYLGKIVCSSINYYFNINSTEWLSLTENAQLQYFTFFSEYNSLLISLEGQVDPCKNIYKSIKYSEYILHLMKNTTKNKEVSLEYHQTCIKSVKTFLNAIEVLKKHNIDTWKPAWNSFSITIYNICVHLGFHTNKCLNQVALKYLDLLLKYFLILEENTDELIIRYEVLESTFSTILYVYTNDVKQQLFFIALAIFLCRRSRKMFVKKWIGLKYSLREKPENTEDMKAMTLLSALDAIQKVLPDLKLDNSDKIFLLNFELESYKEKWNSVIPMMSTIKHLRQISPTDCFTNTIVKLFVDSGLLKHEDFHTIVGDLLQSFKNTQNGTINSQINLGILYFAYYKSCHRQIVKKNEIDMERVASIEPLTNDFDPADPTNSNNEYDILSSYESLNLEVFKEVFNNLEHSLEVFTSLVTKLTTDLEHVTITQIFNVLLEISSEFRLLCFNVKSVQALELALYLAQLQNNAPSTIKTIGLIIEQTDTKNHLMEIADKLIEDKTFSKSDNLEVCIMYYISKSKVLLYEYTKESHENYMKAKELFEQVQDNNNFAVMKCQFLLLASKFSMLPCNLRMEPHSSSLLINTYSAAEIMIEEYKNLTFDDPYVLLMLIQAKKELVELNHFLKCPREVQYYGKSILILMQKLVLPLPTVSYLVYLAHADLCLEKQDSCYVKVRDITTILNIKSKSSGKKFYKKYSPSSPSFAEDAFQGPSTMKHKSSCDCYYCACYEYQYLVLEKARLSALINVKDNNLAAAQDVFQSALDFYDNYVKKYSTNRHQVPDFLPSYGYLLLNYSSHFWRSKNKPQALNWNTTLLSLLASKKLQYIHLYSEAWAQKLAYLTVNIIPEPTPTLKELMERLQVSSEIVLPKTPESRQSKVSIIVDRSNLESVQKLQVVKRLPFSFASPEPPKNNKPVRVMEKTPAPKIQIYTEASEKKTRRKAVSKVPPVLTSSENIPDSTQTAPSSALKSRTKLLTAKIKLKSKIPDALASDLEDEEVAVVSTRSQARKNLLKEMCAPDPDTRTRSTGAVRKTRQK</sequence>
<reference evidence="2 3" key="1">
    <citation type="submission" date="2025-04" db="UniProtKB">
        <authorList>
            <consortium name="RefSeq"/>
        </authorList>
    </citation>
    <scope>IDENTIFICATION</scope>
    <source>
        <tissue evidence="2 3">Whole insect</tissue>
    </source>
</reference>
<protein>
    <submittedName>
        <fullName evidence="2">Uncharacterized protein LOC114340731 isoform X1</fullName>
    </submittedName>
    <submittedName>
        <fullName evidence="3">Uncharacterized protein LOC114340731 isoform X2</fullName>
    </submittedName>
</protein>
<organism evidence="2">
    <name type="scientific">Diabrotica virgifera virgifera</name>
    <name type="common">western corn rootworm</name>
    <dbReference type="NCBI Taxonomy" id="50390"/>
    <lineage>
        <taxon>Eukaryota</taxon>
        <taxon>Metazoa</taxon>
        <taxon>Ecdysozoa</taxon>
        <taxon>Arthropoda</taxon>
        <taxon>Hexapoda</taxon>
        <taxon>Insecta</taxon>
        <taxon>Pterygota</taxon>
        <taxon>Neoptera</taxon>
        <taxon>Endopterygota</taxon>
        <taxon>Coleoptera</taxon>
        <taxon>Polyphaga</taxon>
        <taxon>Cucujiformia</taxon>
        <taxon>Chrysomeloidea</taxon>
        <taxon>Chrysomelidae</taxon>
        <taxon>Galerucinae</taxon>
        <taxon>Diabroticina</taxon>
        <taxon>Diabroticites</taxon>
        <taxon>Diabrotica</taxon>
    </lineage>
</organism>
<proteinExistence type="predicted"/>
<accession>A0A6P7GD05</accession>
<evidence type="ECO:0000256" key="1">
    <source>
        <dbReference type="SAM" id="MobiDB-lite"/>
    </source>
</evidence>
<dbReference type="RefSeq" id="XP_028147300.1">
    <property type="nucleotide sequence ID" value="XM_028291499.1"/>
</dbReference>
<dbReference type="RefSeq" id="XP_028147299.1">
    <property type="nucleotide sequence ID" value="XM_028291498.1"/>
</dbReference>
<name>A0A6P7GD05_DIAVI</name>
<gene>
    <name evidence="2 3" type="primary">LOC114340731</name>
</gene>
<feature type="region of interest" description="Disordered" evidence="1">
    <location>
        <begin position="1316"/>
        <end position="1337"/>
    </location>
</feature>